<dbReference type="PANTHER" id="PTHR43375">
    <property type="entry name" value="OROTIDINE 5'-PHOSPHATE DECARBOXYLASE"/>
    <property type="match status" value="1"/>
</dbReference>
<reference evidence="9 10" key="1">
    <citation type="submission" date="2015-09" db="EMBL/GenBank/DDBJ databases">
        <title>Genome sequence of Oxobacter pfennigii DSM 3222.</title>
        <authorList>
            <person name="Poehlein A."/>
            <person name="Bengelsdorf F.R."/>
            <person name="Schiel-Bengelsdorf B."/>
            <person name="Duerre P."/>
            <person name="Daniel R."/>
        </authorList>
    </citation>
    <scope>NUCLEOTIDE SEQUENCE [LARGE SCALE GENOMIC DNA]</scope>
    <source>
        <strain evidence="9 10">DSM 3222</strain>
    </source>
</reference>
<dbReference type="InterPro" id="IPR011060">
    <property type="entry name" value="RibuloseP-bd_barrel"/>
</dbReference>
<dbReference type="EC" id="4.1.1.23" evidence="7"/>
<dbReference type="Proteomes" id="UP000050326">
    <property type="component" value="Unassembled WGS sequence"/>
</dbReference>
<accession>A0A0P8YY10</accession>
<keyword evidence="10" id="KW-1185">Reference proteome</keyword>
<proteinExistence type="inferred from homology"/>
<dbReference type="SUPFAM" id="SSF51366">
    <property type="entry name" value="Ribulose-phoshate binding barrel"/>
    <property type="match status" value="1"/>
</dbReference>
<dbReference type="GO" id="GO:0044205">
    <property type="term" value="P:'de novo' UMP biosynthetic process"/>
    <property type="evidence" value="ECO:0007669"/>
    <property type="project" value="UniProtKB-UniRule"/>
</dbReference>
<feature type="domain" description="Orotidine 5'-phosphate decarboxylase" evidence="8">
    <location>
        <begin position="16"/>
        <end position="263"/>
    </location>
</feature>
<evidence type="ECO:0000256" key="3">
    <source>
        <dbReference type="ARBA" id="ARBA00022793"/>
    </source>
</evidence>
<evidence type="ECO:0000256" key="1">
    <source>
        <dbReference type="ARBA" id="ARBA00004861"/>
    </source>
</evidence>
<dbReference type="GO" id="GO:0006207">
    <property type="term" value="P:'de novo' pyrimidine nucleobase biosynthetic process"/>
    <property type="evidence" value="ECO:0007669"/>
    <property type="project" value="InterPro"/>
</dbReference>
<comment type="similarity">
    <text evidence="2 7">Belongs to the OMP decarboxylase family. Type 2 subfamily.</text>
</comment>
<dbReference type="InterPro" id="IPR011995">
    <property type="entry name" value="OMPdecase_type-2"/>
</dbReference>
<gene>
    <name evidence="7 9" type="primary">pyrF</name>
    <name evidence="9" type="ORF">OXPF_17310</name>
</gene>
<dbReference type="InterPro" id="IPR001754">
    <property type="entry name" value="OMPdeCOase_dom"/>
</dbReference>
<comment type="catalytic activity">
    <reaction evidence="6 7">
        <text>orotidine 5'-phosphate + H(+) = UMP + CO2</text>
        <dbReference type="Rhea" id="RHEA:11596"/>
        <dbReference type="ChEBI" id="CHEBI:15378"/>
        <dbReference type="ChEBI" id="CHEBI:16526"/>
        <dbReference type="ChEBI" id="CHEBI:57538"/>
        <dbReference type="ChEBI" id="CHEBI:57865"/>
        <dbReference type="EC" id="4.1.1.23"/>
    </reaction>
</comment>
<keyword evidence="3 7" id="KW-0210">Decarboxylase</keyword>
<dbReference type="NCBIfam" id="TIGR02127">
    <property type="entry name" value="pyrF_sub2"/>
    <property type="match status" value="1"/>
</dbReference>
<dbReference type="EMBL" id="LKET01000029">
    <property type="protein sequence ID" value="KPU44645.1"/>
    <property type="molecule type" value="Genomic_DNA"/>
</dbReference>
<dbReference type="InterPro" id="IPR013785">
    <property type="entry name" value="Aldolase_TIM"/>
</dbReference>
<protein>
    <recommendedName>
        <fullName evidence="7">Orotidine 5'-phosphate decarboxylase</fullName>
        <ecNumber evidence="7">4.1.1.23</ecNumber>
    </recommendedName>
    <alternativeName>
        <fullName evidence="7">OMP decarboxylase</fullName>
        <shortName evidence="7">OMPDCase</shortName>
        <shortName evidence="7">OMPdecase</shortName>
    </alternativeName>
</protein>
<evidence type="ECO:0000256" key="4">
    <source>
        <dbReference type="ARBA" id="ARBA00022975"/>
    </source>
</evidence>
<dbReference type="PATRIC" id="fig|36849.3.peg.1824"/>
<dbReference type="CDD" id="cd04725">
    <property type="entry name" value="OMP_decarboxylase_like"/>
    <property type="match status" value="1"/>
</dbReference>
<evidence type="ECO:0000313" key="9">
    <source>
        <dbReference type="EMBL" id="KPU44645.1"/>
    </source>
</evidence>
<dbReference type="PROSITE" id="PS00156">
    <property type="entry name" value="OMPDECASE"/>
    <property type="match status" value="1"/>
</dbReference>
<evidence type="ECO:0000256" key="5">
    <source>
        <dbReference type="ARBA" id="ARBA00023239"/>
    </source>
</evidence>
<dbReference type="GO" id="GO:0004590">
    <property type="term" value="F:orotidine-5'-phosphate decarboxylase activity"/>
    <property type="evidence" value="ECO:0007669"/>
    <property type="project" value="UniProtKB-UniRule"/>
</dbReference>
<dbReference type="InterPro" id="IPR018089">
    <property type="entry name" value="OMPdecase_AS"/>
</dbReference>
<keyword evidence="4 7" id="KW-0665">Pyrimidine biosynthesis</keyword>
<comment type="caution">
    <text evidence="9">The sequence shown here is derived from an EMBL/GenBank/DDBJ whole genome shotgun (WGS) entry which is preliminary data.</text>
</comment>
<evidence type="ECO:0000256" key="7">
    <source>
        <dbReference type="HAMAP-Rule" id="MF_01215"/>
    </source>
</evidence>
<comment type="pathway">
    <text evidence="1 7">Pyrimidine metabolism; UMP biosynthesis via de novo pathway; UMP from orotate: step 2/2.</text>
</comment>
<dbReference type="SMART" id="SM00934">
    <property type="entry name" value="OMPdecase"/>
    <property type="match status" value="1"/>
</dbReference>
<feature type="active site" description="Proton donor" evidence="7">
    <location>
        <position position="97"/>
    </location>
</feature>
<dbReference type="Pfam" id="PF00215">
    <property type="entry name" value="OMPdecase"/>
    <property type="match status" value="1"/>
</dbReference>
<evidence type="ECO:0000256" key="2">
    <source>
        <dbReference type="ARBA" id="ARBA00008847"/>
    </source>
</evidence>
<dbReference type="OrthoDB" id="9808470at2"/>
<dbReference type="RefSeq" id="WP_054874787.1">
    <property type="nucleotide sequence ID" value="NZ_LKET01000029.1"/>
</dbReference>
<dbReference type="PANTHER" id="PTHR43375:SF1">
    <property type="entry name" value="OROTIDINE 5'-PHOSPHATE DECARBOXYLASE"/>
    <property type="match status" value="1"/>
</dbReference>
<dbReference type="HAMAP" id="MF_01215">
    <property type="entry name" value="OMPdecase_type2"/>
    <property type="match status" value="1"/>
</dbReference>
<evidence type="ECO:0000259" key="8">
    <source>
        <dbReference type="SMART" id="SM00934"/>
    </source>
</evidence>
<dbReference type="Gene3D" id="3.20.20.70">
    <property type="entry name" value="Aldolase class I"/>
    <property type="match status" value="1"/>
</dbReference>
<keyword evidence="5 7" id="KW-0456">Lyase</keyword>
<evidence type="ECO:0000313" key="10">
    <source>
        <dbReference type="Proteomes" id="UP000050326"/>
    </source>
</evidence>
<dbReference type="AlphaFoldDB" id="A0A0P8YY10"/>
<organism evidence="9 10">
    <name type="scientific">Oxobacter pfennigii</name>
    <dbReference type="NCBI Taxonomy" id="36849"/>
    <lineage>
        <taxon>Bacteria</taxon>
        <taxon>Bacillati</taxon>
        <taxon>Bacillota</taxon>
        <taxon>Clostridia</taxon>
        <taxon>Eubacteriales</taxon>
        <taxon>Clostridiaceae</taxon>
        <taxon>Oxobacter</taxon>
    </lineage>
</organism>
<dbReference type="STRING" id="36849.OXPF_17310"/>
<name>A0A0P8YY10_9CLOT</name>
<sequence>MFIDRLIDGVLKVNNPVVVGLDTRIEHVPEGLRSGVNDAQDIFKYNREILDAVKGLVTAIKIQSACYEALGVEGVSVYKQTIDYARDMGLLVIGDVKRGDIGSTAEEYGKAHFSAFGCDAITVNPYMGMDTIEPFIKCCLDLDKGLFVLIKTSNPGSNDFQNLDVGGKKLYEVVAQKVFEESEKYKGEKGYSFIGGVLGATYPDELQNAREILKSSFLLIPGYGAQGGKAEDIALGFTKGIGALINASRSVLTSHKNEEYRRIYGDDYASCIKHEVTRMRDELLSHIKA</sequence>
<evidence type="ECO:0000256" key="6">
    <source>
        <dbReference type="ARBA" id="ARBA00049157"/>
    </source>
</evidence>
<dbReference type="UniPathway" id="UPA00070">
    <property type="reaction ID" value="UER00120"/>
</dbReference>